<dbReference type="AlphaFoldDB" id="A0A382DH08"/>
<reference evidence="2" key="1">
    <citation type="submission" date="2018-05" db="EMBL/GenBank/DDBJ databases">
        <authorList>
            <person name="Lanie J.A."/>
            <person name="Ng W.-L."/>
            <person name="Kazmierczak K.M."/>
            <person name="Andrzejewski T.M."/>
            <person name="Davidsen T.M."/>
            <person name="Wayne K.J."/>
            <person name="Tettelin H."/>
            <person name="Glass J.I."/>
            <person name="Rusch D."/>
            <person name="Podicherti R."/>
            <person name="Tsui H.-C.T."/>
            <person name="Winkler M.E."/>
        </authorList>
    </citation>
    <scope>NUCLEOTIDE SEQUENCE</scope>
</reference>
<accession>A0A382DH08</accession>
<evidence type="ECO:0000313" key="2">
    <source>
        <dbReference type="EMBL" id="SVB37332.1"/>
    </source>
</evidence>
<sequence length="318" mass="36944">MQEIGYDVKNEITSLIIERDILTKSIYRLYQQDSNLSKIKQDRLLTRYQHQLVIILAKIEKLGEARRHTASPLKDELIKVIDQKFSKLDKRLQELSSKISPQNKVQRSKQKTRKLANESSNLYTKTIARKNSKKHTYSSNTNLDTLPQNPLEITTLTEIVPNSVPEFFLSRIKSSQPKVDRHESKNHEQTVKIPENVTKNIQPNICEQPNCGNPKFTNRHCSVHSYSNRKKTNENENYTVPLNFETDVSNKSEFKHSVLEENPVELTKQTSLPQTEETVKDKTKPIDNDKFEEDEDDIKKIKDEIEKSLSNLDQVEVE</sequence>
<gene>
    <name evidence="2" type="ORF">METZ01_LOCUS190186</name>
</gene>
<organism evidence="2">
    <name type="scientific">marine metagenome</name>
    <dbReference type="NCBI Taxonomy" id="408172"/>
    <lineage>
        <taxon>unclassified sequences</taxon>
        <taxon>metagenomes</taxon>
        <taxon>ecological metagenomes</taxon>
    </lineage>
</organism>
<evidence type="ECO:0000256" key="1">
    <source>
        <dbReference type="SAM" id="MobiDB-lite"/>
    </source>
</evidence>
<protein>
    <submittedName>
        <fullName evidence="2">Uncharacterized protein</fullName>
    </submittedName>
</protein>
<proteinExistence type="predicted"/>
<name>A0A382DH08_9ZZZZ</name>
<feature type="region of interest" description="Disordered" evidence="1">
    <location>
        <begin position="98"/>
        <end position="117"/>
    </location>
</feature>
<feature type="compositionally biased region" description="Polar residues" evidence="1">
    <location>
        <begin position="267"/>
        <end position="276"/>
    </location>
</feature>
<feature type="region of interest" description="Disordered" evidence="1">
    <location>
        <begin position="265"/>
        <end position="297"/>
    </location>
</feature>
<feature type="compositionally biased region" description="Basic and acidic residues" evidence="1">
    <location>
        <begin position="277"/>
        <end position="289"/>
    </location>
</feature>
<dbReference type="EMBL" id="UINC01039199">
    <property type="protein sequence ID" value="SVB37332.1"/>
    <property type="molecule type" value="Genomic_DNA"/>
</dbReference>